<dbReference type="Proteomes" id="UP000197019">
    <property type="component" value="Chromosome"/>
</dbReference>
<keyword evidence="3" id="KW-1185">Reference proteome</keyword>
<keyword evidence="1" id="KW-0732">Signal</keyword>
<sequence>MKNAKHSLGFLVLMLASTAAWPYGSSSSTKACSKPKFTAFAPADNAEVAAQSRFSFSASKNTYPSTLTATVKDLPAQLSITPDNDGSFQVSGTLPAALSNTYARIVINAEAQNNCKGSDGWLVKIK</sequence>
<evidence type="ECO:0000313" key="3">
    <source>
        <dbReference type="Proteomes" id="UP000197019"/>
    </source>
</evidence>
<evidence type="ECO:0000313" key="2">
    <source>
        <dbReference type="EMBL" id="ASF46455.1"/>
    </source>
</evidence>
<dbReference type="OrthoDB" id="9796806at2"/>
<proteinExistence type="predicted"/>
<gene>
    <name evidence="2" type="ORF">CEK71_10415</name>
</gene>
<protein>
    <submittedName>
        <fullName evidence="2">Uncharacterized protein</fullName>
    </submittedName>
</protein>
<reference evidence="2 3" key="1">
    <citation type="submission" date="2017-06" db="EMBL/GenBank/DDBJ databases">
        <title>Genome Sequencing of the methanotroph Methylovulum psychrotolerants str. HV10-M2 isolated from a high-altitude environment.</title>
        <authorList>
            <person name="Mateos-Rivera A."/>
        </authorList>
    </citation>
    <scope>NUCLEOTIDE SEQUENCE [LARGE SCALE GENOMIC DNA]</scope>
    <source>
        <strain evidence="2 3">HV10_M2</strain>
    </source>
</reference>
<dbReference type="AlphaFoldDB" id="A0A1Z4BYU9"/>
<dbReference type="KEGG" id="mpsy:CEK71_10415"/>
<dbReference type="RefSeq" id="WP_088619327.1">
    <property type="nucleotide sequence ID" value="NZ_CP022129.1"/>
</dbReference>
<dbReference type="EMBL" id="CP022129">
    <property type="protein sequence ID" value="ASF46455.1"/>
    <property type="molecule type" value="Genomic_DNA"/>
</dbReference>
<evidence type="ECO:0000256" key="1">
    <source>
        <dbReference type="SAM" id="SignalP"/>
    </source>
</evidence>
<accession>A0A1Z4BYU9</accession>
<name>A0A1Z4BYU9_9GAMM</name>
<feature type="signal peptide" evidence="1">
    <location>
        <begin position="1"/>
        <end position="22"/>
    </location>
</feature>
<organism evidence="2 3">
    <name type="scientific">Methylovulum psychrotolerans</name>
    <dbReference type="NCBI Taxonomy" id="1704499"/>
    <lineage>
        <taxon>Bacteria</taxon>
        <taxon>Pseudomonadati</taxon>
        <taxon>Pseudomonadota</taxon>
        <taxon>Gammaproteobacteria</taxon>
        <taxon>Methylococcales</taxon>
        <taxon>Methylococcaceae</taxon>
        <taxon>Methylovulum</taxon>
    </lineage>
</organism>
<feature type="chain" id="PRO_5012057360" evidence="1">
    <location>
        <begin position="23"/>
        <end position="126"/>
    </location>
</feature>